<dbReference type="Proteomes" id="UP000229641">
    <property type="component" value="Unassembled WGS sequence"/>
</dbReference>
<evidence type="ECO:0000313" key="1">
    <source>
        <dbReference type="EMBL" id="PIQ89441.1"/>
    </source>
</evidence>
<sequence>MPEYYIYLISSLPMLHFGAKTPFSSEEFIDKCRGLIPDNKINILKGILNFPAHPQDIAEPVLKKWREFETALRNEFVKVRAGRKKTDPLRYLREGVYPWPHFSRTAFNVYRNPSISEGEKILDKERWDFLDEIAKGHYFDFDFLIVYACKLSILEKWERIRKADKAKLLEGALREEENKG</sequence>
<evidence type="ECO:0008006" key="3">
    <source>
        <dbReference type="Google" id="ProtNLM"/>
    </source>
</evidence>
<proteinExistence type="predicted"/>
<organism evidence="1 2">
    <name type="scientific">Candidatus Ghiorseimicrobium undicola</name>
    <dbReference type="NCBI Taxonomy" id="1974746"/>
    <lineage>
        <taxon>Bacteria</taxon>
        <taxon>Pseudomonadati</taxon>
        <taxon>Candidatus Omnitrophota</taxon>
        <taxon>Candidatus Ghiorseimicrobium</taxon>
    </lineage>
</organism>
<dbReference type="AlphaFoldDB" id="A0A2H0LYI0"/>
<dbReference type="InterPro" id="IPR024492">
    <property type="entry name" value="DUF2764"/>
</dbReference>
<evidence type="ECO:0000313" key="2">
    <source>
        <dbReference type="Proteomes" id="UP000229641"/>
    </source>
</evidence>
<gene>
    <name evidence="1" type="ORF">COV72_03035</name>
</gene>
<protein>
    <recommendedName>
        <fullName evidence="3">DUF2764 domain-containing protein</fullName>
    </recommendedName>
</protein>
<name>A0A2H0LYI0_9BACT</name>
<reference evidence="1 2" key="1">
    <citation type="submission" date="2017-09" db="EMBL/GenBank/DDBJ databases">
        <title>Depth-based differentiation of microbial function through sediment-hosted aquifers and enrichment of novel symbionts in the deep terrestrial subsurface.</title>
        <authorList>
            <person name="Probst A.J."/>
            <person name="Ladd B."/>
            <person name="Jarett J.K."/>
            <person name="Geller-Mcgrath D.E."/>
            <person name="Sieber C.M."/>
            <person name="Emerson J.B."/>
            <person name="Anantharaman K."/>
            <person name="Thomas B.C."/>
            <person name="Malmstrom R."/>
            <person name="Stieglmeier M."/>
            <person name="Klingl A."/>
            <person name="Woyke T."/>
            <person name="Ryan C.M."/>
            <person name="Banfield J.F."/>
        </authorList>
    </citation>
    <scope>NUCLEOTIDE SEQUENCE [LARGE SCALE GENOMIC DNA]</scope>
    <source>
        <strain evidence="1">CG11_big_fil_rev_8_21_14_0_20_42_13</strain>
    </source>
</reference>
<dbReference type="Pfam" id="PF10962">
    <property type="entry name" value="DUF2764"/>
    <property type="match status" value="1"/>
</dbReference>
<dbReference type="EMBL" id="PCWA01000040">
    <property type="protein sequence ID" value="PIQ89441.1"/>
    <property type="molecule type" value="Genomic_DNA"/>
</dbReference>
<accession>A0A2H0LYI0</accession>
<comment type="caution">
    <text evidence="1">The sequence shown here is derived from an EMBL/GenBank/DDBJ whole genome shotgun (WGS) entry which is preliminary data.</text>
</comment>